<sequence length="544" mass="62447">MELRRNEGPGGKREITEKTRRPTASSGTIPTCVAMSSCHLHKNNCEMESLNPQQMYKSGIPGYRRVWFRHEEDSPLQIQMWQEVRWQNSWWVLKRKRNRTMFVVWRGRLEMRLQLYWCVLKGSKCGDNIRGIMINGSSLLMKQSFYQVGASELPREFTEYDLLGYKILLELTHALYQDNNPETGVYKDEDHEKIDVLAGLFNGLALRSGEGLKKIDDGKNIDHVFWDGSNELVNRLRPLVSLRKWLEITRTPTRLYPSSKNLRRRATYDESIGNRPRTACGRQAQLPPSQGYDLRDERPVSSRPRTLRDVFFMPGPCVLYGDNTLNQIQRCARQHEFRTSLTISNNTTEVNVGLVRCERNLELAPRMSRVASSNIIGSPFKVIFRRVSDEKTARQSGALRVEAIPLYKRRSASTLALRRFLPHSSHTYSSQADRIKRERWRTRGASSALSCVTGRVSVTPKLSQRRAAKQSESKCQYASSTSMGAISAWYASTKVMRVWNQCIEEGRTQRRAGSGPHSVITERDDYHIVRMAVTDRTASCTVMA</sequence>
<feature type="compositionally biased region" description="Basic and acidic residues" evidence="1">
    <location>
        <begin position="1"/>
        <end position="20"/>
    </location>
</feature>
<comment type="caution">
    <text evidence="2">The sequence shown here is derived from an EMBL/GenBank/DDBJ whole genome shotgun (WGS) entry which is preliminary data.</text>
</comment>
<name>A0ABQ9GI93_9NEOP</name>
<reference evidence="2 3" key="1">
    <citation type="submission" date="2023-02" db="EMBL/GenBank/DDBJ databases">
        <title>LHISI_Scaffold_Assembly.</title>
        <authorList>
            <person name="Stuart O.P."/>
            <person name="Cleave R."/>
            <person name="Magrath M.J.L."/>
            <person name="Mikheyev A.S."/>
        </authorList>
    </citation>
    <scope>NUCLEOTIDE SEQUENCE [LARGE SCALE GENOMIC DNA]</scope>
    <source>
        <strain evidence="2">Daus_M_001</strain>
        <tissue evidence="2">Leg muscle</tissue>
    </source>
</reference>
<proteinExistence type="predicted"/>
<evidence type="ECO:0000313" key="2">
    <source>
        <dbReference type="EMBL" id="KAJ8871741.1"/>
    </source>
</evidence>
<dbReference type="Proteomes" id="UP001159363">
    <property type="component" value="Chromosome 11"/>
</dbReference>
<protein>
    <submittedName>
        <fullName evidence="2">Uncharacterized protein</fullName>
    </submittedName>
</protein>
<accession>A0ABQ9GI93</accession>
<keyword evidence="3" id="KW-1185">Reference proteome</keyword>
<evidence type="ECO:0000256" key="1">
    <source>
        <dbReference type="SAM" id="MobiDB-lite"/>
    </source>
</evidence>
<dbReference type="EMBL" id="JARBHB010000012">
    <property type="protein sequence ID" value="KAJ8871741.1"/>
    <property type="molecule type" value="Genomic_DNA"/>
</dbReference>
<organism evidence="2 3">
    <name type="scientific">Dryococelus australis</name>
    <dbReference type="NCBI Taxonomy" id="614101"/>
    <lineage>
        <taxon>Eukaryota</taxon>
        <taxon>Metazoa</taxon>
        <taxon>Ecdysozoa</taxon>
        <taxon>Arthropoda</taxon>
        <taxon>Hexapoda</taxon>
        <taxon>Insecta</taxon>
        <taxon>Pterygota</taxon>
        <taxon>Neoptera</taxon>
        <taxon>Polyneoptera</taxon>
        <taxon>Phasmatodea</taxon>
        <taxon>Verophasmatodea</taxon>
        <taxon>Anareolatae</taxon>
        <taxon>Phasmatidae</taxon>
        <taxon>Eurycanthinae</taxon>
        <taxon>Dryococelus</taxon>
    </lineage>
</organism>
<feature type="region of interest" description="Disordered" evidence="1">
    <location>
        <begin position="272"/>
        <end position="301"/>
    </location>
</feature>
<evidence type="ECO:0000313" key="3">
    <source>
        <dbReference type="Proteomes" id="UP001159363"/>
    </source>
</evidence>
<feature type="region of interest" description="Disordered" evidence="1">
    <location>
        <begin position="1"/>
        <end position="28"/>
    </location>
</feature>
<gene>
    <name evidence="2" type="ORF">PR048_028077</name>
</gene>